<dbReference type="EMBL" id="CP001998">
    <property type="protein sequence ID" value="ADE53778.1"/>
    <property type="molecule type" value="Genomic_DNA"/>
</dbReference>
<dbReference type="OrthoDB" id="184187at2"/>
<dbReference type="AlphaFoldDB" id="D5EPP1"/>
<evidence type="ECO:0000313" key="2">
    <source>
        <dbReference type="Proteomes" id="UP000000925"/>
    </source>
</evidence>
<dbReference type="HOGENOM" id="CLU_008748_0_0_0"/>
<reference evidence="1 2" key="1">
    <citation type="journal article" date="2010" name="Stand. Genomic Sci.">
        <title>Complete genome sequence of Coraliomargarita akajimensis type strain (04OKA010-24).</title>
        <authorList>
            <person name="Mavromatis K."/>
            <person name="Abt B."/>
            <person name="Brambilla E."/>
            <person name="Lapidus A."/>
            <person name="Copeland A."/>
            <person name="Deshpande S."/>
            <person name="Nolan M."/>
            <person name="Lucas S."/>
            <person name="Tice H."/>
            <person name="Cheng J.F."/>
            <person name="Han C."/>
            <person name="Detter J.C."/>
            <person name="Woyke T."/>
            <person name="Goodwin L."/>
            <person name="Pitluck S."/>
            <person name="Held B."/>
            <person name="Brettin T."/>
            <person name="Tapia R."/>
            <person name="Ivanova N."/>
            <person name="Mikhailova N."/>
            <person name="Pati A."/>
            <person name="Liolios K."/>
            <person name="Chen A."/>
            <person name="Palaniappan K."/>
            <person name="Land M."/>
            <person name="Hauser L."/>
            <person name="Chang Y.J."/>
            <person name="Jeffries C.D."/>
            <person name="Rohde M."/>
            <person name="Goker M."/>
            <person name="Bristow J."/>
            <person name="Eisen J.A."/>
            <person name="Markowitz V."/>
            <person name="Hugenholtz P."/>
            <person name="Klenk H.P."/>
            <person name="Kyrpides N.C."/>
        </authorList>
    </citation>
    <scope>NUCLEOTIDE SEQUENCE [LARGE SCALE GENOMIC DNA]</scope>
    <source>
        <strain evidence="2">DSM 45221 / IAM 15411 / JCM 23193 / KCTC 12865</strain>
    </source>
</reference>
<protein>
    <submittedName>
        <fullName evidence="1">Uncharacterized protein</fullName>
    </submittedName>
</protein>
<keyword evidence="2" id="KW-1185">Reference proteome</keyword>
<gene>
    <name evidence="1" type="ordered locus">Caka_0754</name>
</gene>
<name>D5EPP1_CORAD</name>
<dbReference type="KEGG" id="caa:Caka_0754"/>
<dbReference type="Proteomes" id="UP000000925">
    <property type="component" value="Chromosome"/>
</dbReference>
<accession>D5EPP1</accession>
<sequence>MKHLFPQNSDSVRHPRMQSCAPISMQKASRSQNGGFALVVALSLMAFILLLLLSMTAMVRVESNAAAISKDRLKARMNAQLGAMVALGNLQKLAGPDQRITARSDAVQHPDNAPINGTKHWTGVWSSKSDLNNGYDANVGLDQRKPQWLVSGDVNPYVNGSNQITSPTQGANNTVALLSGGVTRVQDEVHVPKESILGSGNQSTGDFAYWVSDEGVKARVNIAEDSGGVLGNDEIRYRVSAAQTSDAAAVTLEADRGLSDSEDKRRPFAQPISFWKEQNSKVEQVYSADSLPLLFPGAATGGVEVAKEFYHDFSFNSQSLLVDSKHGGLKRDLSTALWGQRPNDMTGQMWDSESNKKGDPGGPKWDQLADYYQKCVTQAGAGQIDFSGTFNYNDEVVMAPVLLRFHMIANVFKQLKPTAPAPTPGVASPVTDYNFQAGMFPMVTLWNPYDTDMNLSQGLTVFTVMNGIYVKDRTANMANYSNEAARLNWANPTEKEAVVVLIVPRHNATANQASVGFAIEPTVIPAGQAVTFVAKNNSVYVRDDPSQNVLRAADPGPDGTYWPEMYGFFSDVMGYGDDSNWIQSMNQSPTGGTITIDDACMGMRASWRENNTDLYVGILDEYPLDSNNEHADKRFLSISHNGWGYGMFDIVDAGDIGFDMYSTTVNTTAGSSASANGNDLTPFNYQTLLVQSPLSGLNELLPGMSVIMNQPDQTGYSYTDKVHSFSQQNVRAPLFNAGLLSYGTSGDFKMRFYHHGPRKAMDTNTKENFNLGEALEMRNPPFAISQNSSSGTDSLVLFESPKSTPLSIGNLMHAHLTNVDIISPDVDGWRNNFQTPQMAPTYAIGNSFSSINIFDLDGTYADYTDGKYKHPQTGGQDGAHYDFSYRLNDLLWDRFFFSSIQPDEDLPVPFVLPNQRMVNRGGDDAVNANILKDPNTAATALAVEGGFNVNSTSVAAWESVLGAMRGVEHLGSQQANTDEHTYTRLTAPGVSGILEPDYSDRAEITTGFRALSDAQITDLAEAIVREVRIRRSYYGYPFSSLSEFINRSINTADINANDRERFAYCGALQHAIDQSGVNGAPGLDEDWGTTGGADGMWDSSYSFGNVPGGTGEYDSKALEVIKRRPYLEGIVGTIMQADILSKIGSQITTRSDTFKIRSYGDVVDPVSQNVTSEAYYEIVVQRVPDYVDSSSNNADDGSIDIDGNPLPLTSALNATNSQMGRRFEIVSMRWLTADEI</sequence>
<organism evidence="1 2">
    <name type="scientific">Coraliomargarita akajimensis (strain DSM 45221 / IAM 15411 / JCM 23193 / KCTC 12865 / 04OKA010-24)</name>
    <dbReference type="NCBI Taxonomy" id="583355"/>
    <lineage>
        <taxon>Bacteria</taxon>
        <taxon>Pseudomonadati</taxon>
        <taxon>Verrucomicrobiota</taxon>
        <taxon>Opitutia</taxon>
        <taxon>Puniceicoccales</taxon>
        <taxon>Coraliomargaritaceae</taxon>
        <taxon>Coraliomargarita</taxon>
    </lineage>
</organism>
<evidence type="ECO:0000313" key="1">
    <source>
        <dbReference type="EMBL" id="ADE53778.1"/>
    </source>
</evidence>
<dbReference type="eggNOG" id="ENOG50309EB">
    <property type="taxonomic scope" value="Bacteria"/>
</dbReference>
<proteinExistence type="predicted"/>
<dbReference type="STRING" id="583355.Caka_0754"/>